<dbReference type="NCBIfam" id="NF003768">
    <property type="entry name" value="PRK05365.1"/>
    <property type="match status" value="1"/>
</dbReference>
<sequence length="199" mass="21885">MSAPLKLDDETQDLLFRAARTASEFADEPVAEETVRAVYDLVKYGPTEFNSTPLRIVLIRSEEARARLLPCMVDANRDKTGRAPLVAVLAADIDFHEELPRLFPFFPQAKDVFYGDVAVRDHSAKLNAGLQIAYFIIGLRAAGLDVGPMSGFDAEAMDREFFPDGAHKSLVVLNIGKPAGEAGHPRLPRLEYDEVVTAV</sequence>
<evidence type="ECO:0000256" key="4">
    <source>
        <dbReference type="ARBA" id="ARBA00023002"/>
    </source>
</evidence>
<dbReference type="AlphaFoldDB" id="A0A3R7EXV1"/>
<dbReference type="SUPFAM" id="SSF55469">
    <property type="entry name" value="FMN-dependent nitroreductase-like"/>
    <property type="match status" value="1"/>
</dbReference>
<keyword evidence="2" id="KW-0288">FMN</keyword>
<evidence type="ECO:0000259" key="5">
    <source>
        <dbReference type="Pfam" id="PF00881"/>
    </source>
</evidence>
<protein>
    <submittedName>
        <fullName evidence="6">Malonic semialdehyde reductase</fullName>
    </submittedName>
</protein>
<keyword evidence="4" id="KW-0560">Oxidoreductase</keyword>
<dbReference type="PANTHER" id="PTHR43543">
    <property type="entry name" value="MALONIC SEMIALDEHYDE REDUCTASE RUTE-RELATED"/>
    <property type="match status" value="1"/>
</dbReference>
<evidence type="ECO:0000313" key="6">
    <source>
        <dbReference type="EMBL" id="RKM98271.1"/>
    </source>
</evidence>
<gene>
    <name evidence="6" type="ORF">SFRA_005360</name>
</gene>
<evidence type="ECO:0000313" key="7">
    <source>
        <dbReference type="Proteomes" id="UP000028058"/>
    </source>
</evidence>
<evidence type="ECO:0000256" key="3">
    <source>
        <dbReference type="ARBA" id="ARBA00022857"/>
    </source>
</evidence>
<proteinExistence type="predicted"/>
<dbReference type="Proteomes" id="UP000028058">
    <property type="component" value="Unassembled WGS sequence"/>
</dbReference>
<keyword evidence="3" id="KW-0521">NADP</keyword>
<name>A0A3R7EXV1_9ACTN</name>
<feature type="domain" description="Nitroreductase" evidence="5">
    <location>
        <begin position="20"/>
        <end position="177"/>
    </location>
</feature>
<dbReference type="InterPro" id="IPR029479">
    <property type="entry name" value="Nitroreductase"/>
</dbReference>
<dbReference type="Pfam" id="PF00881">
    <property type="entry name" value="Nitroreductase"/>
    <property type="match status" value="1"/>
</dbReference>
<organism evidence="6 7">
    <name type="scientific">Streptomyces xinghaiensis</name>
    <dbReference type="NCBI Taxonomy" id="1038928"/>
    <lineage>
        <taxon>Bacteria</taxon>
        <taxon>Bacillati</taxon>
        <taxon>Actinomycetota</taxon>
        <taxon>Actinomycetes</taxon>
        <taxon>Kitasatosporales</taxon>
        <taxon>Streptomycetaceae</taxon>
        <taxon>Streptomyces</taxon>
    </lineage>
</organism>
<dbReference type="OrthoDB" id="9784375at2"/>
<dbReference type="InterPro" id="IPR050461">
    <property type="entry name" value="Nitroreductase_HadB/RutE"/>
</dbReference>
<evidence type="ECO:0000256" key="2">
    <source>
        <dbReference type="ARBA" id="ARBA00022643"/>
    </source>
</evidence>
<comment type="caution">
    <text evidence="6">The sequence shown here is derived from an EMBL/GenBank/DDBJ whole genome shotgun (WGS) entry which is preliminary data.</text>
</comment>
<keyword evidence="7" id="KW-1185">Reference proteome</keyword>
<dbReference type="CDD" id="cd02148">
    <property type="entry name" value="RutE-like"/>
    <property type="match status" value="1"/>
</dbReference>
<dbReference type="InterPro" id="IPR000415">
    <property type="entry name" value="Nitroreductase-like"/>
</dbReference>
<dbReference type="EMBL" id="JNAD02000002">
    <property type="protein sequence ID" value="RKM98271.1"/>
    <property type="molecule type" value="Genomic_DNA"/>
</dbReference>
<dbReference type="PANTHER" id="PTHR43543:SF1">
    <property type="entry name" value="MALONIC SEMIALDEHYDE REDUCTASE RUTE-RELATED"/>
    <property type="match status" value="1"/>
</dbReference>
<keyword evidence="1" id="KW-0285">Flavoprotein</keyword>
<reference evidence="6 7" key="1">
    <citation type="journal article" date="2014" name="Genome Announc.">
        <title>Draft Genome Sequence of Streptomyces fradiae ATCC 19609, a Strain Highly Sensitive to Antibiotics.</title>
        <authorList>
            <person name="Bekker O.B."/>
            <person name="Klimina K.M."/>
            <person name="Vatlin A.A."/>
            <person name="Zakharevich N.V."/>
            <person name="Kasianov A.S."/>
            <person name="Danilenko V.N."/>
        </authorList>
    </citation>
    <scope>NUCLEOTIDE SEQUENCE [LARGE SCALE GENOMIC DNA]</scope>
    <source>
        <strain evidence="6 7">ATCC 19609</strain>
    </source>
</reference>
<accession>A0A3R7EXV1</accession>
<dbReference type="Gene3D" id="3.40.109.10">
    <property type="entry name" value="NADH Oxidase"/>
    <property type="match status" value="1"/>
</dbReference>
<evidence type="ECO:0000256" key="1">
    <source>
        <dbReference type="ARBA" id="ARBA00022630"/>
    </source>
</evidence>
<dbReference type="GO" id="GO:0016491">
    <property type="term" value="F:oxidoreductase activity"/>
    <property type="evidence" value="ECO:0007669"/>
    <property type="project" value="UniProtKB-KW"/>
</dbReference>
<dbReference type="InterPro" id="IPR023936">
    <property type="entry name" value="RutE-like"/>
</dbReference>